<sequence length="162" mass="17507">MSKPMRGIAMADHTQYVTLGVADSLFAVPVARVQEILEPQPLAKMPRAPADFLGVIDVRGQSVPVTDLRLRLAMPPAEDTLDTRIIVLEVEIGGEQRKVALRADRVFEVAELDAGSLEPPARMGTRWQADCVAGVGRRNGAFVTVFDLDRLFAIDGANEAAA</sequence>
<reference evidence="2" key="1">
    <citation type="submission" date="2022-12" db="EMBL/GenBank/DDBJ databases">
        <title>Jiella pelagia sp. nov., isolated from phosphonate enriched culture of Northwest Pacific surface seawater.</title>
        <authorList>
            <person name="Shin D.Y."/>
            <person name="Hwang C.Y."/>
        </authorList>
    </citation>
    <scope>NUCLEOTIDE SEQUENCE</scope>
    <source>
        <strain evidence="2">HL-NP1</strain>
    </source>
</reference>
<organism evidence="2 3">
    <name type="scientific">Jiella pelagia</name>
    <dbReference type="NCBI Taxonomy" id="2986949"/>
    <lineage>
        <taxon>Bacteria</taxon>
        <taxon>Pseudomonadati</taxon>
        <taxon>Pseudomonadota</taxon>
        <taxon>Alphaproteobacteria</taxon>
        <taxon>Hyphomicrobiales</taxon>
        <taxon>Aurantimonadaceae</taxon>
        <taxon>Jiella</taxon>
    </lineage>
</organism>
<dbReference type="PANTHER" id="PTHR22617">
    <property type="entry name" value="CHEMOTAXIS SENSOR HISTIDINE KINASE-RELATED"/>
    <property type="match status" value="1"/>
</dbReference>
<evidence type="ECO:0000313" key="2">
    <source>
        <dbReference type="EMBL" id="WAP70785.1"/>
    </source>
</evidence>
<dbReference type="EMBL" id="CP114029">
    <property type="protein sequence ID" value="WAP70785.1"/>
    <property type="molecule type" value="Genomic_DNA"/>
</dbReference>
<feature type="domain" description="CheW-like" evidence="1">
    <location>
        <begin position="13"/>
        <end position="157"/>
    </location>
</feature>
<dbReference type="InterPro" id="IPR039315">
    <property type="entry name" value="CheW"/>
</dbReference>
<dbReference type="InterPro" id="IPR002545">
    <property type="entry name" value="CheW-lke_dom"/>
</dbReference>
<dbReference type="PROSITE" id="PS50851">
    <property type="entry name" value="CHEW"/>
    <property type="match status" value="1"/>
</dbReference>
<dbReference type="InterPro" id="IPR036061">
    <property type="entry name" value="CheW-like_dom_sf"/>
</dbReference>
<keyword evidence="3" id="KW-1185">Reference proteome</keyword>
<name>A0ABY7C617_9HYPH</name>
<gene>
    <name evidence="2" type="ORF">OH818_12720</name>
</gene>
<evidence type="ECO:0000259" key="1">
    <source>
        <dbReference type="PROSITE" id="PS50851"/>
    </source>
</evidence>
<dbReference type="RefSeq" id="WP_268883310.1">
    <property type="nucleotide sequence ID" value="NZ_CP114029.1"/>
</dbReference>
<dbReference type="Proteomes" id="UP001164020">
    <property type="component" value="Chromosome"/>
</dbReference>
<dbReference type="Gene3D" id="2.30.30.40">
    <property type="entry name" value="SH3 Domains"/>
    <property type="match status" value="1"/>
</dbReference>
<protein>
    <submittedName>
        <fullName evidence="2">Chemotaxis protein CheW</fullName>
    </submittedName>
</protein>
<evidence type="ECO:0000313" key="3">
    <source>
        <dbReference type="Proteomes" id="UP001164020"/>
    </source>
</evidence>
<dbReference type="SUPFAM" id="SSF50341">
    <property type="entry name" value="CheW-like"/>
    <property type="match status" value="1"/>
</dbReference>
<proteinExistence type="predicted"/>
<accession>A0ABY7C617</accession>
<dbReference type="PANTHER" id="PTHR22617:SF23">
    <property type="entry name" value="CHEMOTAXIS PROTEIN CHEW"/>
    <property type="match status" value="1"/>
</dbReference>
<dbReference type="Pfam" id="PF01584">
    <property type="entry name" value="CheW"/>
    <property type="match status" value="1"/>
</dbReference>
<dbReference type="SMART" id="SM00260">
    <property type="entry name" value="CheW"/>
    <property type="match status" value="1"/>
</dbReference>
<dbReference type="Gene3D" id="2.40.50.180">
    <property type="entry name" value="CheA-289, Domain 4"/>
    <property type="match status" value="1"/>
</dbReference>